<reference evidence="1" key="1">
    <citation type="submission" date="2017-03" db="EMBL/GenBank/DDBJ databases">
        <title>The mitochondrial genome of the carnivorous plant Utricularia reniformis (Lentibulariaceae): structure, comparative analysis and evolutionary landmarks.</title>
        <authorList>
            <person name="Silva S.R."/>
            <person name="Alvarenga D.O."/>
            <person name="Michael T.P."/>
            <person name="Miranda V.F.O."/>
            <person name="Varani A.M."/>
        </authorList>
    </citation>
    <scope>NUCLEOTIDE SEQUENCE</scope>
</reference>
<keyword evidence="1" id="KW-0496">Mitochondrion</keyword>
<gene>
    <name evidence="1" type="ORF">AEK19_MT1281</name>
</gene>
<name>A0A1Y0B208_9LAMI</name>
<dbReference type="EMBL" id="KY774314">
    <property type="protein sequence ID" value="ART31485.1"/>
    <property type="molecule type" value="Genomic_DNA"/>
</dbReference>
<sequence length="41" mass="4554">MGGSFHPSLKTVPFSAESRLSSSDFPVQLDIRASFPFFMCE</sequence>
<proteinExistence type="predicted"/>
<accession>A0A1Y0B208</accession>
<organism evidence="1">
    <name type="scientific">Utricularia reniformis</name>
    <dbReference type="NCBI Taxonomy" id="192314"/>
    <lineage>
        <taxon>Eukaryota</taxon>
        <taxon>Viridiplantae</taxon>
        <taxon>Streptophyta</taxon>
        <taxon>Embryophyta</taxon>
        <taxon>Tracheophyta</taxon>
        <taxon>Spermatophyta</taxon>
        <taxon>Magnoliopsida</taxon>
        <taxon>eudicotyledons</taxon>
        <taxon>Gunneridae</taxon>
        <taxon>Pentapetalae</taxon>
        <taxon>asterids</taxon>
        <taxon>lamiids</taxon>
        <taxon>Lamiales</taxon>
        <taxon>Lentibulariaceae</taxon>
        <taxon>Utricularia</taxon>
    </lineage>
</organism>
<protein>
    <submittedName>
        <fullName evidence="1">Uncharacterized protein</fullName>
    </submittedName>
</protein>
<geneLocation type="mitochondrion" evidence="1"/>
<dbReference type="AlphaFoldDB" id="A0A1Y0B208"/>
<evidence type="ECO:0000313" key="1">
    <source>
        <dbReference type="EMBL" id="ART31485.1"/>
    </source>
</evidence>